<feature type="region of interest" description="Disordered" evidence="1">
    <location>
        <begin position="85"/>
        <end position="152"/>
    </location>
</feature>
<evidence type="ECO:0000313" key="3">
    <source>
        <dbReference type="Proteomes" id="UP000007264"/>
    </source>
</evidence>
<organism evidence="2 3">
    <name type="scientific">Coccomyxa subellipsoidea (strain C-169)</name>
    <name type="common">Green microalga</name>
    <dbReference type="NCBI Taxonomy" id="574566"/>
    <lineage>
        <taxon>Eukaryota</taxon>
        <taxon>Viridiplantae</taxon>
        <taxon>Chlorophyta</taxon>
        <taxon>core chlorophytes</taxon>
        <taxon>Trebouxiophyceae</taxon>
        <taxon>Trebouxiophyceae incertae sedis</taxon>
        <taxon>Coccomyxaceae</taxon>
        <taxon>Coccomyxa</taxon>
        <taxon>Coccomyxa subellipsoidea</taxon>
    </lineage>
</organism>
<proteinExistence type="predicted"/>
<dbReference type="KEGG" id="csl:COCSUDRAFT_63341"/>
<dbReference type="GeneID" id="17040932"/>
<dbReference type="AlphaFoldDB" id="I0YX25"/>
<gene>
    <name evidence="2" type="ORF">COCSUDRAFT_63341</name>
</gene>
<dbReference type="RefSeq" id="XP_005647488.1">
    <property type="nucleotide sequence ID" value="XM_005647431.1"/>
</dbReference>
<name>I0YX25_COCSC</name>
<keyword evidence="3" id="KW-1185">Reference proteome</keyword>
<sequence length="152" mass="15982">MAMEGTTGSAEDVFAEKQDTLDALINGSNSSLGSLVSSLRSLLSSTSSTGWLATAGLLSDTSLPMPDTEQPPIVAPHTTVQTLQGWPSGLQIPGDGDFQEAPEEPQEMPNEPLAVESRRSPSRRGAKRPLPEDGGRPTVAGTEPFYGFIKAT</sequence>
<protein>
    <submittedName>
        <fullName evidence="2">Uncharacterized protein</fullName>
    </submittedName>
</protein>
<feature type="compositionally biased region" description="Acidic residues" evidence="1">
    <location>
        <begin position="97"/>
        <end position="106"/>
    </location>
</feature>
<comment type="caution">
    <text evidence="2">The sequence shown here is derived from an EMBL/GenBank/DDBJ whole genome shotgun (WGS) entry which is preliminary data.</text>
</comment>
<dbReference type="EMBL" id="AGSI01000008">
    <property type="protein sequence ID" value="EIE22944.1"/>
    <property type="molecule type" value="Genomic_DNA"/>
</dbReference>
<reference evidence="2 3" key="1">
    <citation type="journal article" date="2012" name="Genome Biol.">
        <title>The genome of the polar eukaryotic microalga coccomyxa subellipsoidea reveals traits of cold adaptation.</title>
        <authorList>
            <person name="Blanc G."/>
            <person name="Agarkova I."/>
            <person name="Grimwood J."/>
            <person name="Kuo A."/>
            <person name="Brueggeman A."/>
            <person name="Dunigan D."/>
            <person name="Gurnon J."/>
            <person name="Ladunga I."/>
            <person name="Lindquist E."/>
            <person name="Lucas S."/>
            <person name="Pangilinan J."/>
            <person name="Proschold T."/>
            <person name="Salamov A."/>
            <person name="Schmutz J."/>
            <person name="Weeks D."/>
            <person name="Yamada T."/>
            <person name="Claverie J.M."/>
            <person name="Grigoriev I."/>
            <person name="Van Etten J."/>
            <person name="Lomsadze A."/>
            <person name="Borodovsky M."/>
        </authorList>
    </citation>
    <scope>NUCLEOTIDE SEQUENCE [LARGE SCALE GENOMIC DNA]</scope>
    <source>
        <strain evidence="2 3">C-169</strain>
    </source>
</reference>
<dbReference type="Proteomes" id="UP000007264">
    <property type="component" value="Unassembled WGS sequence"/>
</dbReference>
<evidence type="ECO:0000313" key="2">
    <source>
        <dbReference type="EMBL" id="EIE22944.1"/>
    </source>
</evidence>
<evidence type="ECO:0000256" key="1">
    <source>
        <dbReference type="SAM" id="MobiDB-lite"/>
    </source>
</evidence>
<accession>I0YX25</accession>